<keyword evidence="2" id="KW-1185">Reference proteome</keyword>
<evidence type="ECO:0000313" key="1">
    <source>
        <dbReference type="EMBL" id="GGL45134.1"/>
    </source>
</evidence>
<dbReference type="Proteomes" id="UP000628840">
    <property type="component" value="Unassembled WGS sequence"/>
</dbReference>
<proteinExistence type="predicted"/>
<dbReference type="RefSeq" id="WP_188884542.1">
    <property type="nucleotide sequence ID" value="NZ_BMPF01000009.1"/>
</dbReference>
<name>A0A830EYQ5_9EURY</name>
<comment type="caution">
    <text evidence="1">The sequence shown here is derived from an EMBL/GenBank/DDBJ whole genome shotgun (WGS) entry which is preliminary data.</text>
</comment>
<organism evidence="1 2">
    <name type="scientific">Halarchaeum grantii</name>
    <dbReference type="NCBI Taxonomy" id="1193105"/>
    <lineage>
        <taxon>Archaea</taxon>
        <taxon>Methanobacteriati</taxon>
        <taxon>Methanobacteriota</taxon>
        <taxon>Stenosarchaea group</taxon>
        <taxon>Halobacteria</taxon>
        <taxon>Halobacteriales</taxon>
        <taxon>Halobacteriaceae</taxon>
    </lineage>
</organism>
<gene>
    <name evidence="1" type="ORF">GCM10009037_30650</name>
</gene>
<protein>
    <submittedName>
        <fullName evidence="1">Uncharacterized protein</fullName>
    </submittedName>
</protein>
<sequence>MTRKQVGRNTGNSGRINVSGSELEELGVEIGDEVDIDVVDAKEVAHAIIDSKDSEEFLIVTPA</sequence>
<dbReference type="AlphaFoldDB" id="A0A830EYQ5"/>
<reference evidence="1 2" key="1">
    <citation type="journal article" date="2019" name="Int. J. Syst. Evol. Microbiol.">
        <title>The Global Catalogue of Microorganisms (GCM) 10K type strain sequencing project: providing services to taxonomists for standard genome sequencing and annotation.</title>
        <authorList>
            <consortium name="The Broad Institute Genomics Platform"/>
            <consortium name="The Broad Institute Genome Sequencing Center for Infectious Disease"/>
            <person name="Wu L."/>
            <person name="Ma J."/>
        </authorList>
    </citation>
    <scope>NUCLEOTIDE SEQUENCE [LARGE SCALE GENOMIC DNA]</scope>
    <source>
        <strain evidence="1 2">JCM 19585</strain>
    </source>
</reference>
<evidence type="ECO:0000313" key="2">
    <source>
        <dbReference type="Proteomes" id="UP000628840"/>
    </source>
</evidence>
<accession>A0A830EYQ5</accession>
<dbReference type="EMBL" id="BMPF01000009">
    <property type="protein sequence ID" value="GGL45134.1"/>
    <property type="molecule type" value="Genomic_DNA"/>
</dbReference>